<accession>A0AA35P175</accession>
<proteinExistence type="predicted"/>
<feature type="region of interest" description="Disordered" evidence="1">
    <location>
        <begin position="191"/>
        <end position="210"/>
    </location>
</feature>
<dbReference type="AlphaFoldDB" id="A0AA35P175"/>
<feature type="compositionally biased region" description="Polar residues" evidence="1">
    <location>
        <begin position="191"/>
        <end position="202"/>
    </location>
</feature>
<dbReference type="EMBL" id="OX395127">
    <property type="protein sequence ID" value="CAI5767932.1"/>
    <property type="molecule type" value="Genomic_DNA"/>
</dbReference>
<evidence type="ECO:0000313" key="3">
    <source>
        <dbReference type="Proteomes" id="UP001178461"/>
    </source>
</evidence>
<evidence type="ECO:0000256" key="1">
    <source>
        <dbReference type="SAM" id="MobiDB-lite"/>
    </source>
</evidence>
<evidence type="ECO:0000313" key="2">
    <source>
        <dbReference type="EMBL" id="CAI5767932.1"/>
    </source>
</evidence>
<gene>
    <name evidence="2" type="ORF">PODLI_1B033515</name>
</gene>
<reference evidence="2" key="1">
    <citation type="submission" date="2022-12" db="EMBL/GenBank/DDBJ databases">
        <authorList>
            <person name="Alioto T."/>
            <person name="Alioto T."/>
            <person name="Gomez Garrido J."/>
        </authorList>
    </citation>
    <scope>NUCLEOTIDE SEQUENCE</scope>
</reference>
<sequence length="237" mass="23795">MKISLSISGDTITTVHCALPFATAVDVALMAAHISRGCTVILTLNVTAHGENTVVTAGGSTTTTARGITRATTGEVGNNAVGGKLEGPILGCAAHTTTPDVSSMALEGSSESTSPSVNGAASTTPPFAPYATSLGPESIATTTQTGAGLDVPGSDISFLGEGSPGQEHFASTENPEDLTLLSTENFTGTVAGKTNTPQQEETTVPPVNATPTLRKSTVHVEGNKQPIYSPAELASSG</sequence>
<organism evidence="2 3">
    <name type="scientific">Podarcis lilfordi</name>
    <name type="common">Lilford's wall lizard</name>
    <dbReference type="NCBI Taxonomy" id="74358"/>
    <lineage>
        <taxon>Eukaryota</taxon>
        <taxon>Metazoa</taxon>
        <taxon>Chordata</taxon>
        <taxon>Craniata</taxon>
        <taxon>Vertebrata</taxon>
        <taxon>Euteleostomi</taxon>
        <taxon>Lepidosauria</taxon>
        <taxon>Squamata</taxon>
        <taxon>Bifurcata</taxon>
        <taxon>Unidentata</taxon>
        <taxon>Episquamata</taxon>
        <taxon>Laterata</taxon>
        <taxon>Lacertibaenia</taxon>
        <taxon>Lacertidae</taxon>
        <taxon>Podarcis</taxon>
    </lineage>
</organism>
<name>A0AA35P175_9SAUR</name>
<dbReference type="Proteomes" id="UP001178461">
    <property type="component" value="Chromosome 2"/>
</dbReference>
<keyword evidence="3" id="KW-1185">Reference proteome</keyword>
<protein>
    <submittedName>
        <fullName evidence="2">Uncharacterized protein</fullName>
    </submittedName>
</protein>